<protein>
    <submittedName>
        <fullName evidence="2">Uncharacterized protein</fullName>
    </submittedName>
</protein>
<comment type="caution">
    <text evidence="2">The sequence shown here is derived from an EMBL/GenBank/DDBJ whole genome shotgun (WGS) entry which is preliminary data.</text>
</comment>
<proteinExistence type="predicted"/>
<feature type="compositionally biased region" description="Low complexity" evidence="1">
    <location>
        <begin position="195"/>
        <end position="208"/>
    </location>
</feature>
<feature type="compositionally biased region" description="Pro residues" evidence="1">
    <location>
        <begin position="10"/>
        <end position="28"/>
    </location>
</feature>
<reference evidence="2 3" key="1">
    <citation type="journal article" date="2019" name="Int. J. Syst. Evol. Microbiol.">
        <title>The Global Catalogue of Microorganisms (GCM) 10K type strain sequencing project: providing services to taxonomists for standard genome sequencing and annotation.</title>
        <authorList>
            <consortium name="The Broad Institute Genomics Platform"/>
            <consortium name="The Broad Institute Genome Sequencing Center for Infectious Disease"/>
            <person name="Wu L."/>
            <person name="Ma J."/>
        </authorList>
    </citation>
    <scope>NUCLEOTIDE SEQUENCE [LARGE SCALE GENOMIC DNA]</scope>
    <source>
        <strain evidence="2 3">JCM 11136</strain>
    </source>
</reference>
<gene>
    <name evidence="2" type="ORF">GCM10009560_42550</name>
</gene>
<name>A0ABN1PY19_9ACTN</name>
<evidence type="ECO:0000313" key="3">
    <source>
        <dbReference type="Proteomes" id="UP001501578"/>
    </source>
</evidence>
<evidence type="ECO:0000256" key="1">
    <source>
        <dbReference type="SAM" id="MobiDB-lite"/>
    </source>
</evidence>
<evidence type="ECO:0000313" key="2">
    <source>
        <dbReference type="EMBL" id="GAA0934910.1"/>
    </source>
</evidence>
<dbReference type="EMBL" id="BAAAHQ010000023">
    <property type="protein sequence ID" value="GAA0934910.1"/>
    <property type="molecule type" value="Genomic_DNA"/>
</dbReference>
<feature type="region of interest" description="Disordered" evidence="1">
    <location>
        <begin position="100"/>
        <end position="132"/>
    </location>
</feature>
<dbReference type="RefSeq" id="WP_343951679.1">
    <property type="nucleotide sequence ID" value="NZ_BAAAHQ010000023.1"/>
</dbReference>
<sequence length="240" mass="25847">MDPDENDKPQNPPAPEPAPEPTPEPEPAPAADDKAKADARKIDDLPAWAQAELRRARMEAVNARKAAEEQKTQGPSPEDLVAQAQKDLAQQIGKALGLVAEEETPLDPQQVIEKLTAEKDSTAKERDAEKDRHRRALIELAVHRASTRLGADPDALLDSRSFLRNVRDMDPDGEAFSAALTGAIQKAVEDNPKFKASGASGPPAKSGGEFTGGPGARASDPEQMTTDDFRAFRRSKKSSD</sequence>
<keyword evidence="3" id="KW-1185">Reference proteome</keyword>
<feature type="compositionally biased region" description="Basic and acidic residues" evidence="1">
    <location>
        <begin position="31"/>
        <end position="44"/>
    </location>
</feature>
<feature type="region of interest" description="Disordered" evidence="1">
    <location>
        <begin position="1"/>
        <end position="86"/>
    </location>
</feature>
<organism evidence="2 3">
    <name type="scientific">Nonomuraea longicatena</name>
    <dbReference type="NCBI Taxonomy" id="83682"/>
    <lineage>
        <taxon>Bacteria</taxon>
        <taxon>Bacillati</taxon>
        <taxon>Actinomycetota</taxon>
        <taxon>Actinomycetes</taxon>
        <taxon>Streptosporangiales</taxon>
        <taxon>Streptosporangiaceae</taxon>
        <taxon>Nonomuraea</taxon>
    </lineage>
</organism>
<feature type="region of interest" description="Disordered" evidence="1">
    <location>
        <begin position="191"/>
        <end position="240"/>
    </location>
</feature>
<feature type="compositionally biased region" description="Basic and acidic residues" evidence="1">
    <location>
        <begin position="227"/>
        <end position="240"/>
    </location>
</feature>
<accession>A0ABN1PY19</accession>
<dbReference type="Proteomes" id="UP001501578">
    <property type="component" value="Unassembled WGS sequence"/>
</dbReference>
<feature type="compositionally biased region" description="Basic and acidic residues" evidence="1">
    <location>
        <begin position="115"/>
        <end position="131"/>
    </location>
</feature>